<dbReference type="InterPro" id="IPR050708">
    <property type="entry name" value="T6SS_VgrG/RHS"/>
</dbReference>
<accession>A0A944M6I9</accession>
<feature type="domain" description="T6SS Phospholipase effector Tle1-like catalytic" evidence="2">
    <location>
        <begin position="211"/>
        <end position="508"/>
    </location>
</feature>
<name>A0A944M6I9_9GAMM</name>
<organism evidence="4 5">
    <name type="scientific">Candidatus Thiodiazotropha taylori</name>
    <dbReference type="NCBI Taxonomy" id="2792791"/>
    <lineage>
        <taxon>Bacteria</taxon>
        <taxon>Pseudomonadati</taxon>
        <taxon>Pseudomonadota</taxon>
        <taxon>Gammaproteobacteria</taxon>
        <taxon>Chromatiales</taxon>
        <taxon>Sedimenticolaceae</taxon>
        <taxon>Candidatus Thiodiazotropha</taxon>
    </lineage>
</organism>
<reference evidence="4 5" key="1">
    <citation type="submission" date="2021-05" db="EMBL/GenBank/DDBJ databases">
        <title>Genetic and Functional Diversity in Clade A Lucinid endosymbionts from the Bahamas.</title>
        <authorList>
            <person name="Giani N.M."/>
            <person name="Engel A.S."/>
            <person name="Campbell B.J."/>
        </authorList>
    </citation>
    <scope>NUCLEOTIDE SEQUENCE [LARGE SCALE GENOMIC DNA]</scope>
    <source>
        <strain evidence="4">LUC16012Gg_MoonRockCtena</strain>
    </source>
</reference>
<dbReference type="InterPro" id="IPR056823">
    <property type="entry name" value="TEN-like_YD-shell"/>
</dbReference>
<feature type="domain" description="Teneurin-like YD-shell" evidence="3">
    <location>
        <begin position="2"/>
        <end position="200"/>
    </location>
</feature>
<dbReference type="Pfam" id="PF25023">
    <property type="entry name" value="TEN_YD-shell"/>
    <property type="match status" value="1"/>
</dbReference>
<dbReference type="Gene3D" id="2.180.10.10">
    <property type="entry name" value="RHS repeat-associated core"/>
    <property type="match status" value="1"/>
</dbReference>
<dbReference type="InterPro" id="IPR022385">
    <property type="entry name" value="Rhs_assc_core"/>
</dbReference>
<dbReference type="NCBIfam" id="TIGR03696">
    <property type="entry name" value="Rhs_assc_core"/>
    <property type="match status" value="1"/>
</dbReference>
<dbReference type="PANTHER" id="PTHR32305">
    <property type="match status" value="1"/>
</dbReference>
<evidence type="ECO:0000313" key="5">
    <source>
        <dbReference type="Proteomes" id="UP000770889"/>
    </source>
</evidence>
<dbReference type="InterPro" id="IPR018712">
    <property type="entry name" value="Tle1-like_cat"/>
</dbReference>
<keyword evidence="1" id="KW-0677">Repeat</keyword>
<evidence type="ECO:0000256" key="1">
    <source>
        <dbReference type="ARBA" id="ARBA00022737"/>
    </source>
</evidence>
<gene>
    <name evidence="4" type="ORF">KME65_03770</name>
</gene>
<dbReference type="PANTHER" id="PTHR32305:SF15">
    <property type="entry name" value="PROTEIN RHSA-RELATED"/>
    <property type="match status" value="1"/>
</dbReference>
<evidence type="ECO:0000313" key="4">
    <source>
        <dbReference type="EMBL" id="MBT2988060.1"/>
    </source>
</evidence>
<evidence type="ECO:0000259" key="3">
    <source>
        <dbReference type="Pfam" id="PF25023"/>
    </source>
</evidence>
<dbReference type="AlphaFoldDB" id="A0A944M6I9"/>
<dbReference type="Pfam" id="PF09994">
    <property type="entry name" value="T6SS_Tle1-like_cat"/>
    <property type="match status" value="1"/>
</dbReference>
<dbReference type="Proteomes" id="UP000770889">
    <property type="component" value="Unassembled WGS sequence"/>
</dbReference>
<proteinExistence type="predicted"/>
<sequence length="662" mass="74140">MTHDKRGNIHQSADAKINYTANGQPEHIRLRGKLIASYSYNNRTERISKTVYGEAGPVTTRYLYENKRLIAEMDDQGEIIRQYIYLGWQPVALLEAGEIYTIHSNHLNAPVAVSDSTGRIVWRAHYAPFGRAHIEDNPDGDHIAFQLNLRLPGQYEDTETGLYYNYYRYYDPETGRYLSSDPLDLNAGMNTYAYAANDPVRNIDPTGLLLFAFDGTGNTNNRSDLHDPENPGDITNVVRFAESYRSAPGELPITPYIDWDGSMVSNRDYYYITGAGVDDPNFGSAPALDAGVGVSLDQRVAHMADYLIQYIEQMEEQDVTTPVDIDIVGFSRGAAEARMFANVVDDIIRVAQSGADFSDPNAADELSYIYENLRREQDLFIENTGADIYADMNRLRATLDYLNRDCNMMINLSFIGLFDTVPHYGLSQNNDLQQLRLGVPMSTDHAAYAVAVNEHRTDFAGVSIHDAPTTANSATRIERGFIGAHSDIGGGYAEGDLSDVAFMWMVQQAENAGEEMNRDVIEDEGWHEVTNPIVHDSVDVCPAWPICFDGPDREFMYANGSDAINQQSWPGAAGDDSMDYAESQPFFDEQFIEDAPCGFMWLDTCREKGVDEDDNRSKIGAITLEDEVNPTVEIDTYSEWLSVHYSLDISFDHSELDQTNTP</sequence>
<evidence type="ECO:0000259" key="2">
    <source>
        <dbReference type="Pfam" id="PF09994"/>
    </source>
</evidence>
<dbReference type="EMBL" id="JAHHGM010000002">
    <property type="protein sequence ID" value="MBT2988060.1"/>
    <property type="molecule type" value="Genomic_DNA"/>
</dbReference>
<protein>
    <submittedName>
        <fullName evidence="4">DUF2235 domain-containing protein</fullName>
    </submittedName>
</protein>
<comment type="caution">
    <text evidence="4">The sequence shown here is derived from an EMBL/GenBank/DDBJ whole genome shotgun (WGS) entry which is preliminary data.</text>
</comment>